<evidence type="ECO:0000313" key="2">
    <source>
        <dbReference type="EMBL" id="QAR32672.1"/>
    </source>
</evidence>
<feature type="transmembrane region" description="Helical" evidence="1">
    <location>
        <begin position="160"/>
        <end position="182"/>
    </location>
</feature>
<feature type="transmembrane region" description="Helical" evidence="1">
    <location>
        <begin position="202"/>
        <end position="225"/>
    </location>
</feature>
<gene>
    <name evidence="2" type="ORF">EP073_04385</name>
</gene>
<evidence type="ECO:0000313" key="3">
    <source>
        <dbReference type="Proteomes" id="UP000287502"/>
    </source>
</evidence>
<keyword evidence="1" id="KW-0472">Membrane</keyword>
<accession>A0A3R5UX72</accession>
<feature type="transmembrane region" description="Helical" evidence="1">
    <location>
        <begin position="38"/>
        <end position="61"/>
    </location>
</feature>
<feature type="transmembrane region" description="Helical" evidence="1">
    <location>
        <begin position="232"/>
        <end position="251"/>
    </location>
</feature>
<keyword evidence="3" id="KW-1185">Reference proteome</keyword>
<protein>
    <submittedName>
        <fullName evidence="2">Uncharacterized protein</fullName>
    </submittedName>
</protein>
<keyword evidence="1" id="KW-1133">Transmembrane helix</keyword>
<sequence>MLTKWNMTFFLFFGLIGAALLLGNALRSLQSEKLNRIFVFAAAVASVICLTVLALTISSPLKLLNILGHPSSGLSSAVITDILLIPAAFVLLRKTEKGKTAEILIAAVSVVCIYCFSRVYMVVTRPALNSVTVFAMLFLQCLLAALFFSEQYKREKLFRTIYLAAISAYGVVSAVFLFRIGFLAVPDRVLQLQRLFQGDLAFLFWFTAAATFFVPAGFILFSGFLRTDYKRFVIISCLTGLFALSMLINQMPVVSRGVDGRFFY</sequence>
<name>A0A3R5UX72_9BACT</name>
<dbReference type="AlphaFoldDB" id="A0A3R5UX72"/>
<feature type="transmembrane region" description="Helical" evidence="1">
    <location>
        <begin position="127"/>
        <end position="148"/>
    </location>
</feature>
<reference evidence="2 3" key="1">
    <citation type="submission" date="2019-01" db="EMBL/GenBank/DDBJ databases">
        <title>Geovibrio thiophilus DSM 11263, complete genome.</title>
        <authorList>
            <person name="Spring S."/>
            <person name="Bunk B."/>
            <person name="Sproer C."/>
        </authorList>
    </citation>
    <scope>NUCLEOTIDE SEQUENCE [LARGE SCALE GENOMIC DNA]</scope>
    <source>
        <strain evidence="2 3">DSM 11263</strain>
    </source>
</reference>
<dbReference type="RefSeq" id="WP_128465959.1">
    <property type="nucleotide sequence ID" value="NZ_CP035108.1"/>
</dbReference>
<organism evidence="2 3">
    <name type="scientific">Geovibrio thiophilus</name>
    <dbReference type="NCBI Taxonomy" id="139438"/>
    <lineage>
        <taxon>Bacteria</taxon>
        <taxon>Pseudomonadati</taxon>
        <taxon>Deferribacterota</taxon>
        <taxon>Deferribacteres</taxon>
        <taxon>Deferribacterales</taxon>
        <taxon>Geovibrionaceae</taxon>
        <taxon>Geovibrio</taxon>
    </lineage>
</organism>
<dbReference type="Proteomes" id="UP000287502">
    <property type="component" value="Chromosome"/>
</dbReference>
<evidence type="ECO:0000256" key="1">
    <source>
        <dbReference type="SAM" id="Phobius"/>
    </source>
</evidence>
<feature type="transmembrane region" description="Helical" evidence="1">
    <location>
        <begin position="103"/>
        <end position="121"/>
    </location>
</feature>
<dbReference type="KEGG" id="gtl:EP073_04385"/>
<dbReference type="EMBL" id="CP035108">
    <property type="protein sequence ID" value="QAR32672.1"/>
    <property type="molecule type" value="Genomic_DNA"/>
</dbReference>
<proteinExistence type="predicted"/>
<keyword evidence="1" id="KW-0812">Transmembrane</keyword>
<feature type="transmembrane region" description="Helical" evidence="1">
    <location>
        <begin position="6"/>
        <end position="26"/>
    </location>
</feature>
<feature type="transmembrane region" description="Helical" evidence="1">
    <location>
        <begin position="73"/>
        <end position="91"/>
    </location>
</feature>